<feature type="compositionally biased region" description="Low complexity" evidence="2">
    <location>
        <begin position="102"/>
        <end position="112"/>
    </location>
</feature>
<name>A0A1L7CEF5_9CORY</name>
<gene>
    <name evidence="3" type="ORF">CAQU_03115</name>
</gene>
<sequence length="559" mass="57204">MQIVVVRSQAEASGLDNADSGFLGGIVAPVVNAANDGAVKDPSAGFTAAPGAKFGDVDTAAKVAAEQGNKSWKPDVWGTKPSANETGLETKKDSWKPDVWGTKPSTQATTTTTPVKQAAGPAKVGRTYVNISTGRAGAFIPGVHSETVPDWQQVIQGGVDQVSATLEDIHTKCANTRVALIGEADGAAVVSEVARNIGNGESNFPADLVSGVATFANTARAEGEGIVASHADRPQAVPGTSGAAMSQISAVKPDGAAGGGIAVAAEAAGPHRSYGKLAGRTVSLCAEGDARCATKKDAPLVRLAAATEKKVNFLDDPLGSLQHITDTLGPAVLLGTMETLAQDINYGPRGFSVKSAKNVNSTLIGRIVSNTERNVSDREFEDRLMAAAQTVGGMALNVVGTAVAKSVTPQAIATIGAAFQAAGPQGAGAAALAVFVPNLISEITSAFNPETLNTAQRRLVQEAEAAGLENTDVVQAALASATTRQQATQGYRSTRVGESNTSFEGYAKQWLTAQAADVIGRDGGQMLNTVLAQNNLPQVPPGVFNAENVQNTLNAFLKA</sequence>
<dbReference type="SMART" id="SM01110">
    <property type="entry name" value="Cutinase"/>
    <property type="match status" value="1"/>
</dbReference>
<reference evidence="3 4" key="1">
    <citation type="submission" date="2014-08" db="EMBL/GenBank/DDBJ databases">
        <title>Complete genome sequence of Corynebacterium aquilae S-613T(T) (=DSM 44791(T)), isolated from the choana of a healthy golden eagle.</title>
        <authorList>
            <person name="Ruckert C."/>
            <person name="Albersmeier A."/>
            <person name="Winkler A."/>
            <person name="Kalinowski J."/>
        </authorList>
    </citation>
    <scope>NUCLEOTIDE SEQUENCE [LARGE SCALE GENOMIC DNA]</scope>
    <source>
        <strain evidence="3 4">S-613</strain>
    </source>
</reference>
<evidence type="ECO:0000256" key="2">
    <source>
        <dbReference type="SAM" id="MobiDB-lite"/>
    </source>
</evidence>
<dbReference type="GO" id="GO:0016787">
    <property type="term" value="F:hydrolase activity"/>
    <property type="evidence" value="ECO:0007669"/>
    <property type="project" value="UniProtKB-KW"/>
</dbReference>
<dbReference type="InterPro" id="IPR029058">
    <property type="entry name" value="AB_hydrolase_fold"/>
</dbReference>
<evidence type="ECO:0000256" key="1">
    <source>
        <dbReference type="ARBA" id="ARBA00022801"/>
    </source>
</evidence>
<evidence type="ECO:0000313" key="3">
    <source>
        <dbReference type="EMBL" id="APT84226.1"/>
    </source>
</evidence>
<feature type="region of interest" description="Disordered" evidence="2">
    <location>
        <begin position="66"/>
        <end position="112"/>
    </location>
</feature>
<dbReference type="Pfam" id="PF01083">
    <property type="entry name" value="Cutinase"/>
    <property type="match status" value="1"/>
</dbReference>
<dbReference type="SUPFAM" id="SSF53474">
    <property type="entry name" value="alpha/beta-Hydrolases"/>
    <property type="match status" value="1"/>
</dbReference>
<keyword evidence="4" id="KW-1185">Reference proteome</keyword>
<dbReference type="InterPro" id="IPR000675">
    <property type="entry name" value="Cutinase/axe"/>
</dbReference>
<keyword evidence="1" id="KW-0378">Hydrolase</keyword>
<accession>A0A1L7CEF5</accession>
<dbReference type="EMBL" id="CP009245">
    <property type="protein sequence ID" value="APT84226.1"/>
    <property type="molecule type" value="Genomic_DNA"/>
</dbReference>
<dbReference type="Gene3D" id="3.40.50.1820">
    <property type="entry name" value="alpha/beta hydrolase"/>
    <property type="match status" value="1"/>
</dbReference>
<dbReference type="AlphaFoldDB" id="A0A1L7CEF5"/>
<evidence type="ECO:0008006" key="5">
    <source>
        <dbReference type="Google" id="ProtNLM"/>
    </source>
</evidence>
<organism evidence="3 4">
    <name type="scientific">Corynebacterium aquilae DSM 44791</name>
    <dbReference type="NCBI Taxonomy" id="1431546"/>
    <lineage>
        <taxon>Bacteria</taxon>
        <taxon>Bacillati</taxon>
        <taxon>Actinomycetota</taxon>
        <taxon>Actinomycetes</taxon>
        <taxon>Mycobacteriales</taxon>
        <taxon>Corynebacteriaceae</taxon>
        <taxon>Corynebacterium</taxon>
    </lineage>
</organism>
<dbReference type="Proteomes" id="UP000185478">
    <property type="component" value="Chromosome"/>
</dbReference>
<protein>
    <recommendedName>
        <fullName evidence="5">Cutinase</fullName>
    </recommendedName>
</protein>
<dbReference type="STRING" id="1431546.CAQU_03115"/>
<evidence type="ECO:0000313" key="4">
    <source>
        <dbReference type="Proteomes" id="UP000185478"/>
    </source>
</evidence>
<dbReference type="KEGG" id="caqu:CAQU_03115"/>
<proteinExistence type="predicted"/>